<dbReference type="GO" id="GO:0016853">
    <property type="term" value="F:isomerase activity"/>
    <property type="evidence" value="ECO:0007669"/>
    <property type="project" value="UniProtKB-KW"/>
</dbReference>
<evidence type="ECO:0000256" key="4">
    <source>
        <dbReference type="SAM" id="MobiDB-lite"/>
    </source>
</evidence>
<organism evidence="6 7">
    <name type="scientific">Aureococcus anophagefferens</name>
    <name type="common">Harmful bloom alga</name>
    <dbReference type="NCBI Taxonomy" id="44056"/>
    <lineage>
        <taxon>Eukaryota</taxon>
        <taxon>Sar</taxon>
        <taxon>Stramenopiles</taxon>
        <taxon>Ochrophyta</taxon>
        <taxon>Pelagophyceae</taxon>
        <taxon>Pelagomonadales</taxon>
        <taxon>Pelagomonadaceae</taxon>
        <taxon>Aureococcus</taxon>
    </lineage>
</organism>
<evidence type="ECO:0000259" key="5">
    <source>
        <dbReference type="PROSITE" id="PS50072"/>
    </source>
</evidence>
<keyword evidence="2 3" id="KW-0413">Isomerase</keyword>
<reference evidence="6 7" key="1">
    <citation type="submission" date="2024-03" db="EMBL/GenBank/DDBJ databases">
        <title>Aureococcus anophagefferens CCMP1851 and Kratosvirus quantuckense: Draft genome of a second virus-susceptible host strain in the model system.</title>
        <authorList>
            <person name="Chase E."/>
            <person name="Truchon A.R."/>
            <person name="Schepens W."/>
            <person name="Wilhelm S.W."/>
        </authorList>
    </citation>
    <scope>NUCLEOTIDE SEQUENCE [LARGE SCALE GENOMIC DNA]</scope>
    <source>
        <strain evidence="6 7">CCMP1851</strain>
    </source>
</reference>
<evidence type="ECO:0000256" key="3">
    <source>
        <dbReference type="RuleBase" id="RU363019"/>
    </source>
</evidence>
<comment type="caution">
    <text evidence="6">The sequence shown here is derived from an EMBL/GenBank/DDBJ whole genome shotgun (WGS) entry which is preliminary data.</text>
</comment>
<dbReference type="EMBL" id="JBBJCI010000417">
    <property type="protein sequence ID" value="KAK7231299.1"/>
    <property type="molecule type" value="Genomic_DNA"/>
</dbReference>
<evidence type="ECO:0000256" key="2">
    <source>
        <dbReference type="ARBA" id="ARBA00023235"/>
    </source>
</evidence>
<accession>A0ABR1FIC4</accession>
<keyword evidence="1 3" id="KW-0697">Rotamase</keyword>
<dbReference type="EC" id="5.2.1.8" evidence="3"/>
<name>A0ABR1FIC4_AURAN</name>
<dbReference type="SUPFAM" id="SSF50891">
    <property type="entry name" value="Cyclophilin-like"/>
    <property type="match status" value="1"/>
</dbReference>
<evidence type="ECO:0000313" key="6">
    <source>
        <dbReference type="EMBL" id="KAK7231299.1"/>
    </source>
</evidence>
<evidence type="ECO:0000256" key="1">
    <source>
        <dbReference type="ARBA" id="ARBA00023110"/>
    </source>
</evidence>
<dbReference type="PANTHER" id="PTHR11071:SF561">
    <property type="entry name" value="PEPTIDYL-PROLYL CIS-TRANS ISOMERASE D-RELATED"/>
    <property type="match status" value="1"/>
</dbReference>
<dbReference type="InterPro" id="IPR002130">
    <property type="entry name" value="Cyclophilin-type_PPIase_dom"/>
</dbReference>
<dbReference type="PRINTS" id="PR00153">
    <property type="entry name" value="CSAPPISMRASE"/>
</dbReference>
<feature type="region of interest" description="Disordered" evidence="4">
    <location>
        <begin position="1"/>
        <end position="25"/>
    </location>
</feature>
<dbReference type="Gene3D" id="2.40.100.10">
    <property type="entry name" value="Cyclophilin-like"/>
    <property type="match status" value="1"/>
</dbReference>
<gene>
    <name evidence="6" type="ORF">SO694_00073138</name>
</gene>
<protein>
    <recommendedName>
        <fullName evidence="3">Peptidyl-prolyl cis-trans isomerase</fullName>
        <shortName evidence="3">PPIase</shortName>
        <ecNumber evidence="3">5.2.1.8</ecNumber>
    </recommendedName>
</protein>
<feature type="domain" description="PPIase cyclophilin-type" evidence="5">
    <location>
        <begin position="83"/>
        <end position="246"/>
    </location>
</feature>
<comment type="catalytic activity">
    <reaction evidence="3">
        <text>[protein]-peptidylproline (omega=180) = [protein]-peptidylproline (omega=0)</text>
        <dbReference type="Rhea" id="RHEA:16237"/>
        <dbReference type="Rhea" id="RHEA-COMP:10747"/>
        <dbReference type="Rhea" id="RHEA-COMP:10748"/>
        <dbReference type="ChEBI" id="CHEBI:83833"/>
        <dbReference type="ChEBI" id="CHEBI:83834"/>
        <dbReference type="EC" id="5.2.1.8"/>
    </reaction>
</comment>
<dbReference type="PROSITE" id="PS50072">
    <property type="entry name" value="CSA_PPIASE_2"/>
    <property type="match status" value="1"/>
</dbReference>
<dbReference type="PROSITE" id="PS00170">
    <property type="entry name" value="CSA_PPIASE_1"/>
    <property type="match status" value="1"/>
</dbReference>
<proteinExistence type="inferred from homology"/>
<dbReference type="InterPro" id="IPR029000">
    <property type="entry name" value="Cyclophilin-like_dom_sf"/>
</dbReference>
<keyword evidence="7" id="KW-1185">Reference proteome</keyword>
<comment type="similarity">
    <text evidence="3">Belongs to the cyclophilin-type PPIase family.</text>
</comment>
<dbReference type="Proteomes" id="UP001363151">
    <property type="component" value="Unassembled WGS sequence"/>
</dbReference>
<comment type="function">
    <text evidence="3">PPIases accelerate the folding of proteins. It catalyzes the cis-trans isomerization of proline imidic peptide bonds in oligopeptides.</text>
</comment>
<dbReference type="InterPro" id="IPR020892">
    <property type="entry name" value="Cyclophilin-type_PPIase_CS"/>
</dbReference>
<evidence type="ECO:0000313" key="7">
    <source>
        <dbReference type="Proteomes" id="UP001363151"/>
    </source>
</evidence>
<dbReference type="PANTHER" id="PTHR11071">
    <property type="entry name" value="PEPTIDYL-PROLYL CIS-TRANS ISOMERASE"/>
    <property type="match status" value="1"/>
</dbReference>
<sequence>MAAQPEATPMRRIKQATKKNEDRKKMVRRLKKKSKQTFEMVYVVLFVLLCIAGSLGVARRMSLPASVVSFASVAHQPQNTRVYLDVRVDGQHAGRLEVELFDGLAPKTAANFRALCVGAGQTSYGLSKTYVGSAFHRIIPNFVAQGGEYTLGRGGESIYPGNEFADEWDNGMLRHDRRGLLSMANAGPDTQTSQFFLTLGATGALDGKHVVFGVVARGLAVLDAIEAGGTSSGAPVKRVVISAAGAL</sequence>
<dbReference type="Pfam" id="PF00160">
    <property type="entry name" value="Pro_isomerase"/>
    <property type="match status" value="1"/>
</dbReference>